<protein>
    <submittedName>
        <fullName evidence="3">Alpha/beta hydrolase family protein</fullName>
    </submittedName>
</protein>
<evidence type="ECO:0000256" key="1">
    <source>
        <dbReference type="SAM" id="MobiDB-lite"/>
    </source>
</evidence>
<dbReference type="Pfam" id="PF07859">
    <property type="entry name" value="Abhydrolase_3"/>
    <property type="match status" value="1"/>
</dbReference>
<dbReference type="SUPFAM" id="SSF53474">
    <property type="entry name" value="alpha/beta-Hydrolases"/>
    <property type="match status" value="1"/>
</dbReference>
<dbReference type="OrthoDB" id="9815425at2"/>
<dbReference type="InterPro" id="IPR029058">
    <property type="entry name" value="AB_hydrolase_fold"/>
</dbReference>
<dbReference type="Proteomes" id="UP000219636">
    <property type="component" value="Unassembled WGS sequence"/>
</dbReference>
<gene>
    <name evidence="3" type="ORF">SAMN05880501_102187</name>
</gene>
<evidence type="ECO:0000313" key="4">
    <source>
        <dbReference type="Proteomes" id="UP000219636"/>
    </source>
</evidence>
<dbReference type="GO" id="GO:0016787">
    <property type="term" value="F:hydrolase activity"/>
    <property type="evidence" value="ECO:0007669"/>
    <property type="project" value="UniProtKB-KW"/>
</dbReference>
<reference evidence="4" key="1">
    <citation type="submission" date="2017-08" db="EMBL/GenBank/DDBJ databases">
        <authorList>
            <person name="Varghese N."/>
            <person name="Submissions S."/>
        </authorList>
    </citation>
    <scope>NUCLEOTIDE SEQUENCE [LARGE SCALE GENOMIC DNA]</scope>
    <source>
        <strain evidence="4">JC22</strain>
    </source>
</reference>
<evidence type="ECO:0000313" key="3">
    <source>
        <dbReference type="EMBL" id="SOB99335.1"/>
    </source>
</evidence>
<keyword evidence="3" id="KW-0378">Hydrolase</keyword>
<organism evidence="3 4">
    <name type="scientific">Ureibacillus xyleni</name>
    <dbReference type="NCBI Taxonomy" id="614648"/>
    <lineage>
        <taxon>Bacteria</taxon>
        <taxon>Bacillati</taxon>
        <taxon>Bacillota</taxon>
        <taxon>Bacilli</taxon>
        <taxon>Bacillales</taxon>
        <taxon>Caryophanaceae</taxon>
        <taxon>Ureibacillus</taxon>
    </lineage>
</organism>
<feature type="domain" description="Alpha/beta hydrolase fold-3" evidence="2">
    <location>
        <begin position="14"/>
        <end position="103"/>
    </location>
</feature>
<dbReference type="InterPro" id="IPR013094">
    <property type="entry name" value="AB_hydrolase_3"/>
</dbReference>
<accession>A0A285RYN8</accession>
<feature type="region of interest" description="Disordered" evidence="1">
    <location>
        <begin position="1"/>
        <end position="20"/>
    </location>
</feature>
<proteinExistence type="predicted"/>
<name>A0A285RYN8_9BACL</name>
<dbReference type="AlphaFoldDB" id="A0A285RYN8"/>
<keyword evidence="4" id="KW-1185">Reference proteome</keyword>
<evidence type="ECO:0000259" key="2">
    <source>
        <dbReference type="Pfam" id="PF07859"/>
    </source>
</evidence>
<sequence>MGRKGGIASGEAKRAKKGPKEYFVETAHLPEYNSFYLSGGADPNHPLVSPIREENLENLPQALVITAEFDPMRDEGEIYAENLSKCGVHVVAKRNDGVTHGFLGKWTHLDEYKDVLTDEFLNS</sequence>
<dbReference type="Gene3D" id="3.40.50.1820">
    <property type="entry name" value="alpha/beta hydrolase"/>
    <property type="match status" value="1"/>
</dbReference>
<dbReference type="EMBL" id="OBMQ01000002">
    <property type="protein sequence ID" value="SOB99335.1"/>
    <property type="molecule type" value="Genomic_DNA"/>
</dbReference>